<keyword evidence="3" id="KW-1185">Reference proteome</keyword>
<evidence type="ECO:0000256" key="1">
    <source>
        <dbReference type="SAM" id="Phobius"/>
    </source>
</evidence>
<evidence type="ECO:0000313" key="3">
    <source>
        <dbReference type="Proteomes" id="UP000509750"/>
    </source>
</evidence>
<dbReference type="Pfam" id="PF26119">
    <property type="entry name" value="DUF8036"/>
    <property type="match status" value="1"/>
</dbReference>
<feature type="transmembrane region" description="Helical" evidence="1">
    <location>
        <begin position="78"/>
        <end position="99"/>
    </location>
</feature>
<keyword evidence="1" id="KW-0812">Transmembrane</keyword>
<sequence length="100" mass="11005">MTVWLDVARAAAGVNVLLLLALGSVWLRNYRQHGARHTLGLLVVGAFLLVENALWLYFYVVHPAFVGWFVAADADVQVGMAMLCGLELVALAVLARITWR</sequence>
<dbReference type="KEGG" id="halg:HUG10_18920"/>
<dbReference type="OrthoDB" id="205211at2157"/>
<dbReference type="GeneID" id="56030951"/>
<keyword evidence="1" id="KW-1133">Transmembrane helix</keyword>
<reference evidence="2 3" key="1">
    <citation type="submission" date="2020-07" db="EMBL/GenBank/DDBJ databases">
        <title>Gai3-2, isolated from salt lake.</title>
        <authorList>
            <person name="Cui H."/>
            <person name="Shi X."/>
        </authorList>
    </citation>
    <scope>NUCLEOTIDE SEQUENCE [LARGE SCALE GENOMIC DNA]</scope>
    <source>
        <strain evidence="2 3">Gai3-2</strain>
        <plasmid evidence="2 3">unnamed1</plasmid>
    </source>
</reference>
<keyword evidence="2" id="KW-0614">Plasmid</keyword>
<accession>A0A7D5K3H7</accession>
<name>A0A7D5K3H7_9EURY</name>
<proteinExistence type="predicted"/>
<gene>
    <name evidence="2" type="ORF">HUG10_18920</name>
</gene>
<keyword evidence="1" id="KW-0472">Membrane</keyword>
<dbReference type="InterPro" id="IPR058349">
    <property type="entry name" value="DUF8036"/>
</dbReference>
<evidence type="ECO:0000313" key="2">
    <source>
        <dbReference type="EMBL" id="QLG29681.1"/>
    </source>
</evidence>
<feature type="transmembrane region" description="Helical" evidence="1">
    <location>
        <begin position="6"/>
        <end position="27"/>
    </location>
</feature>
<feature type="transmembrane region" description="Helical" evidence="1">
    <location>
        <begin position="39"/>
        <end position="58"/>
    </location>
</feature>
<dbReference type="Proteomes" id="UP000509750">
    <property type="component" value="Plasmid unnamed1"/>
</dbReference>
<dbReference type="AlphaFoldDB" id="A0A7D5K3H7"/>
<geneLocation type="plasmid" evidence="2 3">
    <name>unnamed1</name>
</geneLocation>
<dbReference type="RefSeq" id="WP_179171255.1">
    <property type="nucleotide sequence ID" value="NZ_CP058530.1"/>
</dbReference>
<organism evidence="2 3">
    <name type="scientific">Halorarum halophilum</name>
    <dbReference type="NCBI Taxonomy" id="2743090"/>
    <lineage>
        <taxon>Archaea</taxon>
        <taxon>Methanobacteriati</taxon>
        <taxon>Methanobacteriota</taxon>
        <taxon>Stenosarchaea group</taxon>
        <taxon>Halobacteria</taxon>
        <taxon>Halobacteriales</taxon>
        <taxon>Haloferacaceae</taxon>
        <taxon>Halorarum</taxon>
    </lineage>
</organism>
<protein>
    <submittedName>
        <fullName evidence="2">Uncharacterized protein</fullName>
    </submittedName>
</protein>
<dbReference type="EMBL" id="CP058530">
    <property type="protein sequence ID" value="QLG29681.1"/>
    <property type="molecule type" value="Genomic_DNA"/>
</dbReference>